<keyword evidence="1" id="KW-0812">Transmembrane</keyword>
<dbReference type="Proteomes" id="UP001497623">
    <property type="component" value="Unassembled WGS sequence"/>
</dbReference>
<dbReference type="PANTHER" id="PTHR31226">
    <property type="entry name" value="TRANSMEMBRANE PROTEIN 117"/>
    <property type="match status" value="1"/>
</dbReference>
<dbReference type="PANTHER" id="PTHR31226:SF1">
    <property type="entry name" value="TRANSMEMBRANE PROTEIN 117"/>
    <property type="match status" value="1"/>
</dbReference>
<feature type="non-terminal residue" evidence="2">
    <location>
        <position position="203"/>
    </location>
</feature>
<keyword evidence="1" id="KW-1133">Transmembrane helix</keyword>
<dbReference type="GO" id="GO:0070059">
    <property type="term" value="P:intrinsic apoptotic signaling pathway in response to endoplasmic reticulum stress"/>
    <property type="evidence" value="ECO:0007669"/>
    <property type="project" value="TreeGrafter"/>
</dbReference>
<reference evidence="2 3" key="1">
    <citation type="submission" date="2024-05" db="EMBL/GenBank/DDBJ databases">
        <authorList>
            <person name="Wallberg A."/>
        </authorList>
    </citation>
    <scope>NUCLEOTIDE SEQUENCE [LARGE SCALE GENOMIC DNA]</scope>
</reference>
<name>A0AAV2RTV1_MEGNR</name>
<gene>
    <name evidence="2" type="ORF">MNOR_LOCUS28627</name>
</gene>
<organism evidence="2 3">
    <name type="scientific">Meganyctiphanes norvegica</name>
    <name type="common">Northern krill</name>
    <name type="synonym">Thysanopoda norvegica</name>
    <dbReference type="NCBI Taxonomy" id="48144"/>
    <lineage>
        <taxon>Eukaryota</taxon>
        <taxon>Metazoa</taxon>
        <taxon>Ecdysozoa</taxon>
        <taxon>Arthropoda</taxon>
        <taxon>Crustacea</taxon>
        <taxon>Multicrustacea</taxon>
        <taxon>Malacostraca</taxon>
        <taxon>Eumalacostraca</taxon>
        <taxon>Eucarida</taxon>
        <taxon>Euphausiacea</taxon>
        <taxon>Euphausiidae</taxon>
        <taxon>Meganyctiphanes</taxon>
    </lineage>
</organism>
<dbReference type="AlphaFoldDB" id="A0AAV2RTV1"/>
<evidence type="ECO:0000313" key="3">
    <source>
        <dbReference type="Proteomes" id="UP001497623"/>
    </source>
</evidence>
<evidence type="ECO:0000256" key="1">
    <source>
        <dbReference type="SAM" id="Phobius"/>
    </source>
</evidence>
<dbReference type="Pfam" id="PF15113">
    <property type="entry name" value="TMEM117"/>
    <property type="match status" value="1"/>
</dbReference>
<proteinExistence type="predicted"/>
<keyword evidence="1" id="KW-0472">Membrane</keyword>
<accession>A0AAV2RTV1</accession>
<comment type="caution">
    <text evidence="2">The sequence shown here is derived from an EMBL/GenBank/DDBJ whole genome shotgun (WGS) entry which is preliminary data.</text>
</comment>
<dbReference type="EMBL" id="CAXKWB010031932">
    <property type="protein sequence ID" value="CAL4140524.1"/>
    <property type="molecule type" value="Genomic_DNA"/>
</dbReference>
<dbReference type="InterPro" id="IPR029370">
    <property type="entry name" value="TMEM117"/>
</dbReference>
<keyword evidence="3" id="KW-1185">Reference proteome</keyword>
<evidence type="ECO:0000313" key="2">
    <source>
        <dbReference type="EMBL" id="CAL4140524.1"/>
    </source>
</evidence>
<feature type="transmembrane region" description="Helical" evidence="1">
    <location>
        <begin position="54"/>
        <end position="80"/>
    </location>
</feature>
<protein>
    <submittedName>
        <fullName evidence="2">Uncharacterized protein</fullName>
    </submittedName>
</protein>
<sequence length="203" mass="22671">MAGSSGSSAGSRTVEFARGSSNESLWTIIKQCHSSMGTPLSRSDMYMYSRWMGYSTPVMCLAFVPTIIGFIMLISLIVAYGRFPPNQDGTYGGRLKKMKRRSSWKRERRDKALGEYQCSDDKTNKSLDQDHWKGDTTKIDKDLQNNYYEETNNVSGSGDGVCVGGRSGCSDKGFRSTLTPGVGFGQRIYRLKQVFRKSKTTNL</sequence>